<accession>A0AC61DHV7</accession>
<proteinExistence type="predicted"/>
<reference evidence="1" key="1">
    <citation type="submission" date="2017-10" db="EMBL/GenBank/DDBJ databases">
        <title>Genome sequence of cellulolytic Lachnospiraceae bacterium XHS1971 isolated from hotspring sediment.</title>
        <authorList>
            <person name="Vasudevan G."/>
            <person name="Joshi A.J."/>
            <person name="Hivarkar S."/>
            <person name="Lanjekar V.B."/>
            <person name="Dhakephalkar P.K."/>
            <person name="Dagar S."/>
        </authorList>
    </citation>
    <scope>NUCLEOTIDE SEQUENCE</scope>
    <source>
        <strain evidence="1">XHS1971</strain>
    </source>
</reference>
<organism evidence="1 2">
    <name type="scientific">Sporanaerobium hydrogeniformans</name>
    <dbReference type="NCBI Taxonomy" id="3072179"/>
    <lineage>
        <taxon>Bacteria</taxon>
        <taxon>Bacillati</taxon>
        <taxon>Bacillota</taxon>
        <taxon>Clostridia</taxon>
        <taxon>Lachnospirales</taxon>
        <taxon>Lachnospiraceae</taxon>
        <taxon>Sporanaerobium</taxon>
    </lineage>
</organism>
<name>A0AC61DHV7_9FIRM</name>
<evidence type="ECO:0000313" key="1">
    <source>
        <dbReference type="EMBL" id="PHV72206.1"/>
    </source>
</evidence>
<comment type="caution">
    <text evidence="1">The sequence shown here is derived from an EMBL/GenBank/DDBJ whole genome shotgun (WGS) entry which is preliminary data.</text>
</comment>
<protein>
    <submittedName>
        <fullName evidence="1">Uncharacterized protein</fullName>
    </submittedName>
</protein>
<sequence length="78" mass="9170">MRIEVYIPDREIEVIQKILELKENKKLSSYIVDLLKREEENITEEKVIELIKKYTPEHKNTAMRGGLEDSVQSILKGL</sequence>
<dbReference type="EMBL" id="PEDL01000001">
    <property type="protein sequence ID" value="PHV72206.1"/>
    <property type="molecule type" value="Genomic_DNA"/>
</dbReference>
<dbReference type="Proteomes" id="UP000224460">
    <property type="component" value="Unassembled WGS sequence"/>
</dbReference>
<gene>
    <name evidence="1" type="ORF">CS063_01655</name>
</gene>
<evidence type="ECO:0000313" key="2">
    <source>
        <dbReference type="Proteomes" id="UP000224460"/>
    </source>
</evidence>
<keyword evidence="2" id="KW-1185">Reference proteome</keyword>